<proteinExistence type="predicted"/>
<reference evidence="1 2" key="1">
    <citation type="journal article" date="2015" name="Nature">
        <title>rRNA introns, odd ribosomes, and small enigmatic genomes across a large radiation of phyla.</title>
        <authorList>
            <person name="Brown C.T."/>
            <person name="Hug L.A."/>
            <person name="Thomas B.C."/>
            <person name="Sharon I."/>
            <person name="Castelle C.J."/>
            <person name="Singh A."/>
            <person name="Wilkins M.J."/>
            <person name="Williams K.H."/>
            <person name="Banfield J.F."/>
        </authorList>
    </citation>
    <scope>NUCLEOTIDE SEQUENCE [LARGE SCALE GENOMIC DNA]</scope>
</reference>
<evidence type="ECO:0000313" key="2">
    <source>
        <dbReference type="Proteomes" id="UP000034774"/>
    </source>
</evidence>
<comment type="caution">
    <text evidence="1">The sequence shown here is derived from an EMBL/GenBank/DDBJ whole genome shotgun (WGS) entry which is preliminary data.</text>
</comment>
<evidence type="ECO:0000313" key="1">
    <source>
        <dbReference type="EMBL" id="KKQ91574.1"/>
    </source>
</evidence>
<protein>
    <submittedName>
        <fullName evidence="1">Uncharacterized protein</fullName>
    </submittedName>
</protein>
<name>A0A0G0P0E6_9BACT</name>
<dbReference type="Proteomes" id="UP000034774">
    <property type="component" value="Unassembled WGS sequence"/>
</dbReference>
<organism evidence="1 2">
    <name type="scientific">Candidatus Woesebacteria bacterium GW2011_GWB1_39_10</name>
    <dbReference type="NCBI Taxonomy" id="1618572"/>
    <lineage>
        <taxon>Bacteria</taxon>
        <taxon>Candidatus Woeseibacteriota</taxon>
    </lineage>
</organism>
<gene>
    <name evidence="1" type="ORF">UT17_C0005G0009</name>
</gene>
<dbReference type="AlphaFoldDB" id="A0A0G0P0E6"/>
<dbReference type="EMBL" id="LBVU01000005">
    <property type="protein sequence ID" value="KKQ91574.1"/>
    <property type="molecule type" value="Genomic_DNA"/>
</dbReference>
<accession>A0A0G0P0E6</accession>
<sequence>MAKTVVLPAKKETEDRNLVEFLFVTIFGNTSWRVLKDSLKSSLRIPGVHCPFSLVVITTSEKLVAAIPEDDLYKIMLFDPRALPIFVRILEHFESDKTIVIETQ</sequence>